<protein>
    <submittedName>
        <fullName evidence="1">Uncharacterized protein</fullName>
    </submittedName>
</protein>
<proteinExistence type="predicted"/>
<gene>
    <name evidence="1" type="ORF">SAMN05421580_10119</name>
</gene>
<dbReference type="EMBL" id="FTOG01000001">
    <property type="protein sequence ID" value="SIS40835.1"/>
    <property type="molecule type" value="Genomic_DNA"/>
</dbReference>
<dbReference type="Proteomes" id="UP000186221">
    <property type="component" value="Unassembled WGS sequence"/>
</dbReference>
<reference evidence="2" key="1">
    <citation type="submission" date="2017-01" db="EMBL/GenBank/DDBJ databases">
        <authorList>
            <person name="Varghese N."/>
            <person name="Submissions S."/>
        </authorList>
    </citation>
    <scope>NUCLEOTIDE SEQUENCE [LARGE SCALE GENOMIC DNA]</scope>
    <source>
        <strain evidence="2">DSM 19945</strain>
    </source>
</reference>
<dbReference type="AlphaFoldDB" id="A0A1N7IUR1"/>
<sequence length="100" mass="10048">MTTAYTRLYADDTTACGLASQLTRKGKLSGAISVVMADGSKRATLVEALKAADVHVSAVVGSAERLAGGAAALVAKVSHKPLGAAKLLRSTSRPCGTCCA</sequence>
<evidence type="ECO:0000313" key="1">
    <source>
        <dbReference type="EMBL" id="SIS40835.1"/>
    </source>
</evidence>
<evidence type="ECO:0000313" key="2">
    <source>
        <dbReference type="Proteomes" id="UP000186221"/>
    </source>
</evidence>
<name>A0A1N7IUR1_9RHOB</name>
<dbReference type="STRING" id="453582.SAMN05421580_10119"/>
<organism evidence="1 2">
    <name type="scientific">Rhodobacter aestuarii</name>
    <dbReference type="NCBI Taxonomy" id="453582"/>
    <lineage>
        <taxon>Bacteria</taxon>
        <taxon>Pseudomonadati</taxon>
        <taxon>Pseudomonadota</taxon>
        <taxon>Alphaproteobacteria</taxon>
        <taxon>Rhodobacterales</taxon>
        <taxon>Rhodobacter group</taxon>
        <taxon>Rhodobacter</taxon>
    </lineage>
</organism>
<accession>A0A1N7IUR1</accession>
<keyword evidence="2" id="KW-1185">Reference proteome</keyword>